<protein>
    <submittedName>
        <fullName evidence="1">Uncharacterized protein</fullName>
    </submittedName>
</protein>
<dbReference type="EnsemblMetazoa" id="AALB014315-RA">
    <property type="protein sequence ID" value="AALB014315-PA"/>
    <property type="gene ID" value="AALB014315"/>
</dbReference>
<evidence type="ECO:0000313" key="1">
    <source>
        <dbReference type="EnsemblMetazoa" id="AALB014315-PA"/>
    </source>
</evidence>
<proteinExistence type="predicted"/>
<keyword evidence="2" id="KW-1185">Reference proteome</keyword>
<accession>A0A182FXE3</accession>
<organism evidence="1 2">
    <name type="scientific">Anopheles albimanus</name>
    <name type="common">New world malaria mosquito</name>
    <dbReference type="NCBI Taxonomy" id="7167"/>
    <lineage>
        <taxon>Eukaryota</taxon>
        <taxon>Metazoa</taxon>
        <taxon>Ecdysozoa</taxon>
        <taxon>Arthropoda</taxon>
        <taxon>Hexapoda</taxon>
        <taxon>Insecta</taxon>
        <taxon>Pterygota</taxon>
        <taxon>Neoptera</taxon>
        <taxon>Endopterygota</taxon>
        <taxon>Diptera</taxon>
        <taxon>Nematocera</taxon>
        <taxon>Culicoidea</taxon>
        <taxon>Culicidae</taxon>
        <taxon>Anophelinae</taxon>
        <taxon>Anopheles</taxon>
    </lineage>
</organism>
<evidence type="ECO:0000313" key="2">
    <source>
        <dbReference type="Proteomes" id="UP000069272"/>
    </source>
</evidence>
<name>A0A182FXE3_ANOAL</name>
<sequence>MIRLIETDFHRRFNN</sequence>
<dbReference type="Proteomes" id="UP000069272">
    <property type="component" value="Chromosome 2R"/>
</dbReference>
<reference evidence="1 2" key="1">
    <citation type="journal article" date="2017" name="G3 (Bethesda)">
        <title>The Physical Genome Mapping of Anopheles albimanus Corrected Scaffold Misassemblies and Identified Interarm Rearrangements in Genus Anopheles.</title>
        <authorList>
            <person name="Artemov G.N."/>
            <person name="Peery A.N."/>
            <person name="Jiang X."/>
            <person name="Tu Z."/>
            <person name="Stegniy V.N."/>
            <person name="Sharakhova M.V."/>
            <person name="Sharakhov I.V."/>
        </authorList>
    </citation>
    <scope>NUCLEOTIDE SEQUENCE [LARGE SCALE GENOMIC DNA]</scope>
    <source>
        <strain evidence="1 2">ALBI9_A</strain>
    </source>
</reference>
<reference evidence="1" key="2">
    <citation type="submission" date="2022-08" db="UniProtKB">
        <authorList>
            <consortium name="EnsemblMetazoa"/>
        </authorList>
    </citation>
    <scope>IDENTIFICATION</scope>
    <source>
        <strain evidence="1">STECLA/ALBI9_A</strain>
    </source>
</reference>
<dbReference type="VEuPathDB" id="VectorBase:AALB014315"/>